<feature type="compositionally biased region" description="Polar residues" evidence="1">
    <location>
        <begin position="508"/>
        <end position="536"/>
    </location>
</feature>
<evidence type="ECO:0008006" key="4">
    <source>
        <dbReference type="Google" id="ProtNLM"/>
    </source>
</evidence>
<feature type="compositionally biased region" description="Pro residues" evidence="1">
    <location>
        <begin position="654"/>
        <end position="670"/>
    </location>
</feature>
<evidence type="ECO:0000313" key="2">
    <source>
        <dbReference type="EMBL" id="KAI2642976.1"/>
    </source>
</evidence>
<feature type="region of interest" description="Disordered" evidence="1">
    <location>
        <begin position="277"/>
        <end position="306"/>
    </location>
</feature>
<comment type="caution">
    <text evidence="2">The sequence shown here is derived from an EMBL/GenBank/DDBJ whole genome shotgun (WGS) entry which is preliminary data.</text>
</comment>
<sequence length="943" mass="99951">MKKSSLNFLSRKNQSLFDTNVEYKDMGKVELVLDSAAIPESGTAKVRSRPTVKHFANKAHSLTSSVLCFYHLGDPDITANTIKSVIDSPSVFGPERFIRLPHDIRILMIQMFLWFLHTESTENMQGFAVPTPKVPVLPPFIEPKMNGTGSTTNLANGRMLSVPDLIEGEILIPPPPSSAPPPPPSSAAPPPPSFVPPQPQYFAETDSSFDHARLHTLPMAPRKPASLTGSDYSADLDLASLKPPPMPPPKPPSETSSFRGSLSSLDVQDIPECPKFTPPPPPMKASPVLAKAQKTAPPKPVRMSSIPNLDIQSQTPVQPIASNPTPSSFNPQNTAKLYNVQKGALLVAQTDGDKKAQSILLLEDSAGNTVGVVNGNGGKNTGSFQPAVAPTKPARRNSSATQLLDDQPEMAQAPSEPVKLEPKINPEPVTPQTIPTEVPAPIRFSPKIEKRIPDVWPPVESPGRPRRYSPNLNRHPNTRAADGSVKKEASTSPFALLMAAKEREKQRTALSQQNSNSTEPVNSVIQPNVEKPNSFTVIPRDPTPDSPSAQLKSTTNTQPLKVDIPDASYSKLELSSSHLRSPVNHSVSGPGVPVGEDLVFIPPPPEFANSDSEEEPPVPPPSHPAPAPPVKSAPPPAKTFLPSTPAPITNSAPPSHPAPAPPVKNAPPPAKTFLPATPAPIINSAPPSHPAPAPPVKSSPPPAKTFLPATPAPVTNSAPPSHPAPANPVKPTPPPSKPFITPITIGHPPPVSPTAKPSVPATPPPVTNGAPISPKPKPPSFPPKAPVLPPNIQFQSKPPVQTKPTQPPAQVAPSVSASQATLLSILQKKMLEMDPKFSAVKEAETNGDDWNSPLSDDEATSPPATYKPAMAMTNRSATLPSQTRGLDMKELETKAARKAQSLATTAKTQNSNGPSNKQQFGMTFTVRPGAKQPITPVIKDGSS</sequence>
<feature type="region of interest" description="Disordered" evidence="1">
    <location>
        <begin position="377"/>
        <end position="438"/>
    </location>
</feature>
<feature type="compositionally biased region" description="Basic and acidic residues" evidence="1">
    <location>
        <begin position="886"/>
        <end position="895"/>
    </location>
</feature>
<feature type="compositionally biased region" description="Pro residues" evidence="1">
    <location>
        <begin position="720"/>
        <end position="737"/>
    </location>
</feature>
<feature type="compositionally biased region" description="Pro residues" evidence="1">
    <location>
        <begin position="617"/>
        <end position="637"/>
    </location>
</feature>
<evidence type="ECO:0000313" key="3">
    <source>
        <dbReference type="Proteomes" id="UP000830375"/>
    </source>
</evidence>
<dbReference type="PANTHER" id="PTHR35077">
    <property type="entry name" value="SIMILAR TO AI661453 PROTEIN"/>
    <property type="match status" value="1"/>
</dbReference>
<feature type="compositionally biased region" description="Pro residues" evidence="1">
    <location>
        <begin position="773"/>
        <end position="789"/>
    </location>
</feature>
<feature type="region of interest" description="Disordered" evidence="1">
    <location>
        <begin position="170"/>
        <end position="203"/>
    </location>
</feature>
<accession>A0ABQ8KZ18</accession>
<feature type="region of interest" description="Disordered" evidence="1">
    <location>
        <begin position="837"/>
        <end position="943"/>
    </location>
</feature>
<feature type="compositionally biased region" description="Pro residues" evidence="1">
    <location>
        <begin position="242"/>
        <end position="252"/>
    </location>
</feature>
<reference evidence="2 3" key="1">
    <citation type="submission" date="2022-01" db="EMBL/GenBank/DDBJ databases">
        <title>A high-quality chromosome-level genome assembly of rohu carp, Labeo rohita.</title>
        <authorList>
            <person name="Arick M.A. II"/>
            <person name="Hsu C.-Y."/>
            <person name="Magbanua Z."/>
            <person name="Pechanova O."/>
            <person name="Grover C."/>
            <person name="Miller E."/>
            <person name="Thrash A."/>
            <person name="Ezzel L."/>
            <person name="Alam S."/>
            <person name="Benzie J."/>
            <person name="Hamilton M."/>
            <person name="Karsi A."/>
            <person name="Lawrence M.L."/>
            <person name="Peterson D.G."/>
        </authorList>
    </citation>
    <scope>NUCLEOTIDE SEQUENCE [LARGE SCALE GENOMIC DNA]</scope>
    <source>
        <strain evidence="3">BAU-BD-2019</strain>
        <tissue evidence="2">Blood</tissue>
    </source>
</reference>
<dbReference type="Proteomes" id="UP000830375">
    <property type="component" value="Unassembled WGS sequence"/>
</dbReference>
<keyword evidence="3" id="KW-1185">Reference proteome</keyword>
<feature type="compositionally biased region" description="Low complexity" evidence="1">
    <location>
        <begin position="675"/>
        <end position="686"/>
    </location>
</feature>
<feature type="compositionally biased region" description="Low complexity" evidence="1">
    <location>
        <begin position="797"/>
        <end position="818"/>
    </location>
</feature>
<proteinExistence type="predicted"/>
<feature type="compositionally biased region" description="Pro residues" evidence="1">
    <location>
        <begin position="687"/>
        <end position="703"/>
    </location>
</feature>
<evidence type="ECO:0000256" key="1">
    <source>
        <dbReference type="SAM" id="MobiDB-lite"/>
    </source>
</evidence>
<feature type="compositionally biased region" description="Polar residues" evidence="1">
    <location>
        <begin position="546"/>
        <end position="559"/>
    </location>
</feature>
<dbReference type="EMBL" id="JACTAM010002826">
    <property type="protein sequence ID" value="KAI2642976.1"/>
    <property type="molecule type" value="Genomic_DNA"/>
</dbReference>
<feature type="region of interest" description="Disordered" evidence="1">
    <location>
        <begin position="220"/>
        <end position="261"/>
    </location>
</feature>
<feature type="region of interest" description="Disordered" evidence="1">
    <location>
        <begin position="455"/>
        <end position="489"/>
    </location>
</feature>
<dbReference type="PANTHER" id="PTHR35077:SF2">
    <property type="entry name" value="SIMILAR TO AI661453 PROTEIN"/>
    <property type="match status" value="1"/>
</dbReference>
<feature type="compositionally biased region" description="Polar residues" evidence="1">
    <location>
        <begin position="573"/>
        <end position="587"/>
    </location>
</feature>
<organism evidence="2 3">
    <name type="scientific">Labeo rohita</name>
    <name type="common">Indian major carp</name>
    <name type="synonym">Cyprinus rohita</name>
    <dbReference type="NCBI Taxonomy" id="84645"/>
    <lineage>
        <taxon>Eukaryota</taxon>
        <taxon>Metazoa</taxon>
        <taxon>Chordata</taxon>
        <taxon>Craniata</taxon>
        <taxon>Vertebrata</taxon>
        <taxon>Euteleostomi</taxon>
        <taxon>Actinopterygii</taxon>
        <taxon>Neopterygii</taxon>
        <taxon>Teleostei</taxon>
        <taxon>Ostariophysi</taxon>
        <taxon>Cypriniformes</taxon>
        <taxon>Cyprinidae</taxon>
        <taxon>Labeoninae</taxon>
        <taxon>Labeonini</taxon>
        <taxon>Labeo</taxon>
    </lineage>
</organism>
<feature type="compositionally biased region" description="Polar residues" evidence="1">
    <location>
        <begin position="901"/>
        <end position="922"/>
    </location>
</feature>
<gene>
    <name evidence="2" type="ORF">H4Q32_026263</name>
</gene>
<feature type="compositionally biased region" description="Pro residues" evidence="1">
    <location>
        <begin position="172"/>
        <end position="199"/>
    </location>
</feature>
<protein>
    <recommendedName>
        <fullName evidence="4">Pollen-specific leucine-rich repeat extensin 1</fullName>
    </recommendedName>
</protein>
<name>A0ABQ8KZ18_LABRO</name>
<feature type="compositionally biased region" description="Polar residues" evidence="1">
    <location>
        <begin position="873"/>
        <end position="884"/>
    </location>
</feature>
<feature type="region of interest" description="Disordered" evidence="1">
    <location>
        <begin position="502"/>
        <end position="818"/>
    </location>
</feature>